<dbReference type="AlphaFoldDB" id="A0A9N9QVB2"/>
<evidence type="ECO:0000313" key="5">
    <source>
        <dbReference type="EMBL" id="CAG9784021.1"/>
    </source>
</evidence>
<evidence type="ECO:0000313" key="6">
    <source>
        <dbReference type="Proteomes" id="UP001153714"/>
    </source>
</evidence>
<dbReference type="SMART" id="SM00832">
    <property type="entry name" value="C8"/>
    <property type="match status" value="1"/>
</dbReference>
<proteinExistence type="predicted"/>
<gene>
    <name evidence="5" type="ORF">DIATSA_LOCUS2142</name>
</gene>
<dbReference type="GO" id="GO:0005615">
    <property type="term" value="C:extracellular space"/>
    <property type="evidence" value="ECO:0007669"/>
    <property type="project" value="TreeGrafter"/>
</dbReference>
<dbReference type="GO" id="GO:0031012">
    <property type="term" value="C:extracellular matrix"/>
    <property type="evidence" value="ECO:0007669"/>
    <property type="project" value="TreeGrafter"/>
</dbReference>
<dbReference type="InterPro" id="IPR014853">
    <property type="entry name" value="VWF/SSPO/ZAN-like_Cys-rich_dom"/>
</dbReference>
<protein>
    <recommendedName>
        <fullName evidence="4">VWFD domain-containing protein</fullName>
    </recommendedName>
</protein>
<sequence length="148" mass="16465">MKDFTVSRIFFLFCQVKGLCGNYNGDTRDDFQTPAGGGLTESSPIVFADAWKLKPSCPKPKPVTDYCASRPHRREWASTVCGSMKRYPFSLCESEVSAGPYVQRCERDACACDSGDDCRCACAALAAYAHACSQRGVTYRWRTQELCR</sequence>
<dbReference type="Pfam" id="PF00094">
    <property type="entry name" value="VWD"/>
    <property type="match status" value="1"/>
</dbReference>
<dbReference type="PROSITE" id="PS51233">
    <property type="entry name" value="VWFD"/>
    <property type="match status" value="1"/>
</dbReference>
<dbReference type="InterPro" id="IPR001846">
    <property type="entry name" value="VWF_type-D"/>
</dbReference>
<reference evidence="5" key="2">
    <citation type="submission" date="2022-10" db="EMBL/GenBank/DDBJ databases">
        <authorList>
            <consortium name="ENA_rothamsted_submissions"/>
            <consortium name="culmorum"/>
            <person name="King R."/>
        </authorList>
    </citation>
    <scope>NUCLEOTIDE SEQUENCE</scope>
</reference>
<keyword evidence="1" id="KW-1015">Disulfide bond</keyword>
<keyword evidence="3" id="KW-0732">Signal</keyword>
<feature type="signal peptide" evidence="3">
    <location>
        <begin position="1"/>
        <end position="21"/>
    </location>
</feature>
<evidence type="ECO:0000256" key="2">
    <source>
        <dbReference type="ARBA" id="ARBA00023180"/>
    </source>
</evidence>
<dbReference type="EMBL" id="OU893342">
    <property type="protein sequence ID" value="CAG9784021.1"/>
    <property type="molecule type" value="Genomic_DNA"/>
</dbReference>
<dbReference type="OrthoDB" id="6262482at2759"/>
<dbReference type="PANTHER" id="PTHR11339">
    <property type="entry name" value="EXTRACELLULAR MATRIX GLYCOPROTEIN RELATED"/>
    <property type="match status" value="1"/>
</dbReference>
<keyword evidence="6" id="KW-1185">Reference proteome</keyword>
<evidence type="ECO:0000256" key="3">
    <source>
        <dbReference type="SAM" id="SignalP"/>
    </source>
</evidence>
<dbReference type="Proteomes" id="UP001153714">
    <property type="component" value="Chromosome 11"/>
</dbReference>
<accession>A0A9N9QVB2</accession>
<name>A0A9N9QVB2_9NEOP</name>
<feature type="chain" id="PRO_5040378303" description="VWFD domain-containing protein" evidence="3">
    <location>
        <begin position="22"/>
        <end position="148"/>
    </location>
</feature>
<organism evidence="5 6">
    <name type="scientific">Diatraea saccharalis</name>
    <name type="common">sugarcane borer</name>
    <dbReference type="NCBI Taxonomy" id="40085"/>
    <lineage>
        <taxon>Eukaryota</taxon>
        <taxon>Metazoa</taxon>
        <taxon>Ecdysozoa</taxon>
        <taxon>Arthropoda</taxon>
        <taxon>Hexapoda</taxon>
        <taxon>Insecta</taxon>
        <taxon>Pterygota</taxon>
        <taxon>Neoptera</taxon>
        <taxon>Endopterygota</taxon>
        <taxon>Lepidoptera</taxon>
        <taxon>Glossata</taxon>
        <taxon>Ditrysia</taxon>
        <taxon>Pyraloidea</taxon>
        <taxon>Crambidae</taxon>
        <taxon>Crambinae</taxon>
        <taxon>Diatraea</taxon>
    </lineage>
</organism>
<dbReference type="InterPro" id="IPR050780">
    <property type="entry name" value="Mucin_vWF_Thrombospondin_sf"/>
</dbReference>
<reference evidence="5" key="1">
    <citation type="submission" date="2021-12" db="EMBL/GenBank/DDBJ databases">
        <authorList>
            <person name="King R."/>
        </authorList>
    </citation>
    <scope>NUCLEOTIDE SEQUENCE</scope>
</reference>
<dbReference type="Pfam" id="PF08742">
    <property type="entry name" value="C8"/>
    <property type="match status" value="1"/>
</dbReference>
<feature type="domain" description="VWFD" evidence="4">
    <location>
        <begin position="1"/>
        <end position="58"/>
    </location>
</feature>
<evidence type="ECO:0000259" key="4">
    <source>
        <dbReference type="PROSITE" id="PS51233"/>
    </source>
</evidence>
<dbReference type="PANTHER" id="PTHR11339:SF386">
    <property type="entry name" value="HEMOLECTIN, ISOFORM A"/>
    <property type="match status" value="1"/>
</dbReference>
<evidence type="ECO:0000256" key="1">
    <source>
        <dbReference type="ARBA" id="ARBA00023157"/>
    </source>
</evidence>
<keyword evidence="2" id="KW-0325">Glycoprotein</keyword>